<dbReference type="Proteomes" id="UP000324897">
    <property type="component" value="Chromosome 3"/>
</dbReference>
<evidence type="ECO:0000313" key="5">
    <source>
        <dbReference type="EMBL" id="TVU12351.1"/>
    </source>
</evidence>
<dbReference type="SUPFAM" id="SSF48264">
    <property type="entry name" value="Cytochrome P450"/>
    <property type="match status" value="1"/>
</dbReference>
<protein>
    <submittedName>
        <fullName evidence="5">Uncharacterized protein</fullName>
    </submittedName>
</protein>
<proteinExistence type="inferred from homology"/>
<dbReference type="GO" id="GO:0005506">
    <property type="term" value="F:iron ion binding"/>
    <property type="evidence" value="ECO:0007669"/>
    <property type="project" value="InterPro"/>
</dbReference>
<keyword evidence="4" id="KW-0408">Iron</keyword>
<name>A0A5J9TNZ3_9POAL</name>
<dbReference type="Gramene" id="TVU12351">
    <property type="protein sequence ID" value="TVU12351"/>
    <property type="gene ID" value="EJB05_45991"/>
</dbReference>
<evidence type="ECO:0000256" key="4">
    <source>
        <dbReference type="ARBA" id="ARBA00023004"/>
    </source>
</evidence>
<dbReference type="GO" id="GO:0004497">
    <property type="term" value="F:monooxygenase activity"/>
    <property type="evidence" value="ECO:0007669"/>
    <property type="project" value="InterPro"/>
</dbReference>
<dbReference type="EMBL" id="RWGY01000039">
    <property type="protein sequence ID" value="TVU12351.1"/>
    <property type="molecule type" value="Genomic_DNA"/>
</dbReference>
<evidence type="ECO:0000256" key="1">
    <source>
        <dbReference type="ARBA" id="ARBA00010617"/>
    </source>
</evidence>
<sequence>MAISFSNLEFHGGLTGVRYFGTCDTSNVRHIFTFNLASSPTTNKIFDVLGGGIFDADGDSWLYQRTMIQKLFTSSRFRAFAARCSRDKVEKSLLPFLAGVADAGRPCDLPARRVPVFL</sequence>
<gene>
    <name evidence="5" type="ORF">EJB05_45991</name>
</gene>
<comment type="similarity">
    <text evidence="1">Belongs to the cytochrome P450 family.</text>
</comment>
<dbReference type="GO" id="GO:0020037">
    <property type="term" value="F:heme binding"/>
    <property type="evidence" value="ECO:0007669"/>
    <property type="project" value="InterPro"/>
</dbReference>
<dbReference type="GO" id="GO:0016705">
    <property type="term" value="F:oxidoreductase activity, acting on paired donors, with incorporation or reduction of molecular oxygen"/>
    <property type="evidence" value="ECO:0007669"/>
    <property type="project" value="InterPro"/>
</dbReference>
<organism evidence="5 6">
    <name type="scientific">Eragrostis curvula</name>
    <name type="common">weeping love grass</name>
    <dbReference type="NCBI Taxonomy" id="38414"/>
    <lineage>
        <taxon>Eukaryota</taxon>
        <taxon>Viridiplantae</taxon>
        <taxon>Streptophyta</taxon>
        <taxon>Embryophyta</taxon>
        <taxon>Tracheophyta</taxon>
        <taxon>Spermatophyta</taxon>
        <taxon>Magnoliopsida</taxon>
        <taxon>Liliopsida</taxon>
        <taxon>Poales</taxon>
        <taxon>Poaceae</taxon>
        <taxon>PACMAD clade</taxon>
        <taxon>Chloridoideae</taxon>
        <taxon>Eragrostideae</taxon>
        <taxon>Eragrostidinae</taxon>
        <taxon>Eragrostis</taxon>
    </lineage>
</organism>
<dbReference type="PANTHER" id="PTHR24296">
    <property type="entry name" value="CYTOCHROME P450"/>
    <property type="match status" value="1"/>
</dbReference>
<comment type="caution">
    <text evidence="5">The sequence shown here is derived from an EMBL/GenBank/DDBJ whole genome shotgun (WGS) entry which is preliminary data.</text>
</comment>
<evidence type="ECO:0000256" key="2">
    <source>
        <dbReference type="ARBA" id="ARBA00022723"/>
    </source>
</evidence>
<dbReference type="AlphaFoldDB" id="A0A5J9TNZ3"/>
<dbReference type="InterPro" id="IPR036396">
    <property type="entry name" value="Cyt_P450_sf"/>
</dbReference>
<evidence type="ECO:0000313" key="6">
    <source>
        <dbReference type="Proteomes" id="UP000324897"/>
    </source>
</evidence>
<reference evidence="5 6" key="1">
    <citation type="journal article" date="2019" name="Sci. Rep.">
        <title>A high-quality genome of Eragrostis curvula grass provides insights into Poaceae evolution and supports new strategies to enhance forage quality.</title>
        <authorList>
            <person name="Carballo J."/>
            <person name="Santos B.A.C.M."/>
            <person name="Zappacosta D."/>
            <person name="Garbus I."/>
            <person name="Selva J.P."/>
            <person name="Gallo C.A."/>
            <person name="Diaz A."/>
            <person name="Albertini E."/>
            <person name="Caccamo M."/>
            <person name="Echenique V."/>
        </authorList>
    </citation>
    <scope>NUCLEOTIDE SEQUENCE [LARGE SCALE GENOMIC DNA]</scope>
    <source>
        <strain evidence="6">cv. Victoria</strain>
        <tissue evidence="5">Leaf</tissue>
    </source>
</reference>
<dbReference type="Gene3D" id="1.10.630.10">
    <property type="entry name" value="Cytochrome P450"/>
    <property type="match status" value="1"/>
</dbReference>
<keyword evidence="6" id="KW-1185">Reference proteome</keyword>
<dbReference type="OrthoDB" id="1470350at2759"/>
<accession>A0A5J9TNZ3</accession>
<evidence type="ECO:0000256" key="3">
    <source>
        <dbReference type="ARBA" id="ARBA00023002"/>
    </source>
</evidence>
<feature type="non-terminal residue" evidence="5">
    <location>
        <position position="1"/>
    </location>
</feature>
<keyword evidence="3" id="KW-0560">Oxidoreductase</keyword>
<keyword evidence="2" id="KW-0479">Metal-binding</keyword>